<dbReference type="HOGENOM" id="CLU_012893_1_1_1"/>
<proteinExistence type="inferred from homology"/>
<dbReference type="EMBL" id="GL376603">
    <property type="status" value="NOT_ANNOTATED_CDS"/>
    <property type="molecule type" value="Genomic_DNA"/>
</dbReference>
<evidence type="ECO:0000256" key="2">
    <source>
        <dbReference type="SAM" id="Phobius"/>
    </source>
</evidence>
<evidence type="ECO:0000313" key="4">
    <source>
        <dbReference type="Proteomes" id="UP000019132"/>
    </source>
</evidence>
<feature type="transmembrane region" description="Helical" evidence="2">
    <location>
        <begin position="252"/>
        <end position="274"/>
    </location>
</feature>
<feature type="transmembrane region" description="Helical" evidence="2">
    <location>
        <begin position="369"/>
        <end position="390"/>
    </location>
</feature>
<keyword evidence="4" id="KW-1185">Reference proteome</keyword>
<dbReference type="AlphaFoldDB" id="K3WE53"/>
<dbReference type="InterPro" id="IPR002528">
    <property type="entry name" value="MATE_fam"/>
</dbReference>
<feature type="transmembrane region" description="Helical" evidence="2">
    <location>
        <begin position="183"/>
        <end position="206"/>
    </location>
</feature>
<dbReference type="PANTHER" id="PTHR11206">
    <property type="entry name" value="MULTIDRUG RESISTANCE PROTEIN"/>
    <property type="match status" value="1"/>
</dbReference>
<dbReference type="eggNOG" id="KOG1347">
    <property type="taxonomic scope" value="Eukaryota"/>
</dbReference>
<feature type="transmembrane region" description="Helical" evidence="2">
    <location>
        <begin position="103"/>
        <end position="119"/>
    </location>
</feature>
<reference evidence="3" key="3">
    <citation type="submission" date="2015-02" db="UniProtKB">
        <authorList>
            <consortium name="EnsemblProtists"/>
        </authorList>
    </citation>
    <scope>IDENTIFICATION</scope>
    <source>
        <strain evidence="3">DAOM BR144</strain>
    </source>
</reference>
<feature type="transmembrane region" description="Helical" evidence="2">
    <location>
        <begin position="483"/>
        <end position="503"/>
    </location>
</feature>
<reference evidence="4" key="2">
    <citation type="submission" date="2010-04" db="EMBL/GenBank/DDBJ databases">
        <authorList>
            <person name="Buell R."/>
            <person name="Hamilton J."/>
            <person name="Hostetler J."/>
        </authorList>
    </citation>
    <scope>NUCLEOTIDE SEQUENCE [LARGE SCALE GENOMIC DNA]</scope>
    <source>
        <strain evidence="4">DAOM:BR144</strain>
    </source>
</reference>
<keyword evidence="2" id="KW-0472">Membrane</keyword>
<reference evidence="4" key="1">
    <citation type="journal article" date="2010" name="Genome Biol.">
        <title>Genome sequence of the necrotrophic plant pathogen Pythium ultimum reveals original pathogenicity mechanisms and effector repertoire.</title>
        <authorList>
            <person name="Levesque C.A."/>
            <person name="Brouwer H."/>
            <person name="Cano L."/>
            <person name="Hamilton J.P."/>
            <person name="Holt C."/>
            <person name="Huitema E."/>
            <person name="Raffaele S."/>
            <person name="Robideau G.P."/>
            <person name="Thines M."/>
            <person name="Win J."/>
            <person name="Zerillo M.M."/>
            <person name="Beakes G.W."/>
            <person name="Boore J.L."/>
            <person name="Busam D."/>
            <person name="Dumas B."/>
            <person name="Ferriera S."/>
            <person name="Fuerstenberg S.I."/>
            <person name="Gachon C.M."/>
            <person name="Gaulin E."/>
            <person name="Govers F."/>
            <person name="Grenville-Briggs L."/>
            <person name="Horner N."/>
            <person name="Hostetler J."/>
            <person name="Jiang R.H."/>
            <person name="Johnson J."/>
            <person name="Krajaejun T."/>
            <person name="Lin H."/>
            <person name="Meijer H.J."/>
            <person name="Moore B."/>
            <person name="Morris P."/>
            <person name="Phuntmart V."/>
            <person name="Puiu D."/>
            <person name="Shetty J."/>
            <person name="Stajich J.E."/>
            <person name="Tripathy S."/>
            <person name="Wawra S."/>
            <person name="van West P."/>
            <person name="Whitty B.R."/>
            <person name="Coutinho P.M."/>
            <person name="Henrissat B."/>
            <person name="Martin F."/>
            <person name="Thomas P.D."/>
            <person name="Tyler B.M."/>
            <person name="De Vries R.P."/>
            <person name="Kamoun S."/>
            <person name="Yandell M."/>
            <person name="Tisserat N."/>
            <person name="Buell C.R."/>
        </authorList>
    </citation>
    <scope>NUCLEOTIDE SEQUENCE</scope>
    <source>
        <strain evidence="4">DAOM:BR144</strain>
    </source>
</reference>
<feature type="transmembrane region" description="Helical" evidence="2">
    <location>
        <begin position="139"/>
        <end position="162"/>
    </location>
</feature>
<dbReference type="STRING" id="431595.K3WE53"/>
<comment type="similarity">
    <text evidence="1">Belongs to the multi antimicrobial extrusion (MATE) (TC 2.A.66.1) family.</text>
</comment>
<dbReference type="GO" id="GO:0016020">
    <property type="term" value="C:membrane"/>
    <property type="evidence" value="ECO:0007669"/>
    <property type="project" value="InterPro"/>
</dbReference>
<dbReference type="GO" id="GO:0015297">
    <property type="term" value="F:antiporter activity"/>
    <property type="evidence" value="ECO:0007669"/>
    <property type="project" value="InterPro"/>
</dbReference>
<keyword evidence="2" id="KW-1133">Transmembrane helix</keyword>
<feature type="transmembrane region" description="Helical" evidence="2">
    <location>
        <begin position="337"/>
        <end position="357"/>
    </location>
</feature>
<evidence type="ECO:0000256" key="1">
    <source>
        <dbReference type="ARBA" id="ARBA00010199"/>
    </source>
</evidence>
<dbReference type="Pfam" id="PF01554">
    <property type="entry name" value="MatE"/>
    <property type="match status" value="2"/>
</dbReference>
<keyword evidence="2" id="KW-0812">Transmembrane</keyword>
<feature type="transmembrane region" description="Helical" evidence="2">
    <location>
        <begin position="410"/>
        <end position="430"/>
    </location>
</feature>
<protein>
    <submittedName>
        <fullName evidence="3">Uncharacterized protein</fullName>
    </submittedName>
</protein>
<feature type="transmembrane region" description="Helical" evidence="2">
    <location>
        <begin position="515"/>
        <end position="532"/>
    </location>
</feature>
<feature type="transmembrane region" description="Helical" evidence="2">
    <location>
        <begin position="218"/>
        <end position="240"/>
    </location>
</feature>
<dbReference type="VEuPathDB" id="FungiDB:PYU1_G003237"/>
<accession>K3WE53</accession>
<sequence>MEFPELAHDALLHKLDLPRKEHLEQTLDAARHAAVISPLLQARTSSSHAVVVDEHSPLLLATTKTDFALAVADAILEAEEQQAVQEDERLRAAEIIAFEWRQLAWLSAPMMVAGLLDIMPDMMLSIMAGHLSTTNSTHYLAALSLSTVFQVFIIDGTINGFASAMDTLCSQAFGGKRFKEMWLFSQAGFVLYLMSFPAMALVLLSGRSILETLGQDPAIAVLTGKVLALAVIAVPFNMVYSTMKSSLQAQNIAAPFMVASLLGWVVSGTSAYMLAYHTSLGFLGIALASPISWCVKSIILSPVLLRNQVFTKHWPGWQLAEAFSLVPKVATLGFSSFLMVTSQMIGYGSISLLAGLLPNAATMISANSIYVSLLALFVMPLTAFCIAAAIRIGNALGGGQARRAALLSRVVLVSALSVSLLAMAIMGLVASSFANNFTEDEDARREATTLIHRLMLMVPIMGLALGLQGIFRACGKQMMCAQFNFLFLFLVGVPCGLLLAIQYDEGVAGLWRGHMVGYALFLAASFLWLYRLKWTAMAHEAKHNTNLHLA</sequence>
<name>K3WE53_GLOUD</name>
<dbReference type="Proteomes" id="UP000019132">
    <property type="component" value="Unassembled WGS sequence"/>
</dbReference>
<dbReference type="OMA" id="KTMWVVA"/>
<dbReference type="EnsemblProtists" id="PYU1_T003244">
    <property type="protein sequence ID" value="PYU1_T003244"/>
    <property type="gene ID" value="PYU1_G003237"/>
</dbReference>
<feature type="transmembrane region" description="Helical" evidence="2">
    <location>
        <begin position="450"/>
        <end position="471"/>
    </location>
</feature>
<organism evidence="3 4">
    <name type="scientific">Globisporangium ultimum (strain ATCC 200006 / CBS 805.95 / DAOM BR144)</name>
    <name type="common">Pythium ultimum</name>
    <dbReference type="NCBI Taxonomy" id="431595"/>
    <lineage>
        <taxon>Eukaryota</taxon>
        <taxon>Sar</taxon>
        <taxon>Stramenopiles</taxon>
        <taxon>Oomycota</taxon>
        <taxon>Peronosporomycetes</taxon>
        <taxon>Pythiales</taxon>
        <taxon>Pythiaceae</taxon>
        <taxon>Globisporangium</taxon>
    </lineage>
</organism>
<feature type="transmembrane region" description="Helical" evidence="2">
    <location>
        <begin position="280"/>
        <end position="305"/>
    </location>
</feature>
<evidence type="ECO:0000313" key="3">
    <source>
        <dbReference type="EnsemblProtists" id="PYU1_T003244"/>
    </source>
</evidence>
<dbReference type="GO" id="GO:0042910">
    <property type="term" value="F:xenobiotic transmembrane transporter activity"/>
    <property type="evidence" value="ECO:0007669"/>
    <property type="project" value="InterPro"/>
</dbReference>
<dbReference type="InParanoid" id="K3WE53"/>